<comment type="caution">
    <text evidence="8">The sequence shown here is derived from an EMBL/GenBank/DDBJ whole genome shotgun (WGS) entry which is preliminary data.</text>
</comment>
<dbReference type="RefSeq" id="XP_066669608.1">
    <property type="nucleotide sequence ID" value="XM_066810685.1"/>
</dbReference>
<feature type="domain" description="Protein kinase" evidence="7">
    <location>
        <begin position="12"/>
        <end position="536"/>
    </location>
</feature>
<dbReference type="PANTHER" id="PTHR45646">
    <property type="entry name" value="SERINE/THREONINE-PROTEIN KINASE DOA-RELATED"/>
    <property type="match status" value="1"/>
</dbReference>
<dbReference type="Gene3D" id="1.10.510.10">
    <property type="entry name" value="Transferase(Phosphotransferase) domain 1"/>
    <property type="match status" value="2"/>
</dbReference>
<dbReference type="GeneID" id="92043745"/>
<dbReference type="PANTHER" id="PTHR45646:SF11">
    <property type="entry name" value="SERINE_THREONINE-PROTEIN KINASE DOA"/>
    <property type="match status" value="1"/>
</dbReference>
<evidence type="ECO:0000259" key="7">
    <source>
        <dbReference type="PROSITE" id="PS50011"/>
    </source>
</evidence>
<dbReference type="EMBL" id="JAQQWN010000005">
    <property type="protein sequence ID" value="KAK8085099.1"/>
    <property type="molecule type" value="Genomic_DNA"/>
</dbReference>
<name>A0ABR1WRT0_9PEZI</name>
<keyword evidence="5" id="KW-0067">ATP-binding</keyword>
<dbReference type="SMART" id="SM00220">
    <property type="entry name" value="S_TKc"/>
    <property type="match status" value="1"/>
</dbReference>
<evidence type="ECO:0000256" key="3">
    <source>
        <dbReference type="ARBA" id="ARBA00022741"/>
    </source>
</evidence>
<evidence type="ECO:0000256" key="1">
    <source>
        <dbReference type="ARBA" id="ARBA00022527"/>
    </source>
</evidence>
<evidence type="ECO:0000256" key="2">
    <source>
        <dbReference type="ARBA" id="ARBA00022679"/>
    </source>
</evidence>
<organism evidence="8 9">
    <name type="scientific">Apiospora hydei</name>
    <dbReference type="NCBI Taxonomy" id="1337664"/>
    <lineage>
        <taxon>Eukaryota</taxon>
        <taxon>Fungi</taxon>
        <taxon>Dikarya</taxon>
        <taxon>Ascomycota</taxon>
        <taxon>Pezizomycotina</taxon>
        <taxon>Sordariomycetes</taxon>
        <taxon>Xylariomycetidae</taxon>
        <taxon>Amphisphaeriales</taxon>
        <taxon>Apiosporaceae</taxon>
        <taxon>Apiospora</taxon>
    </lineage>
</organism>
<gene>
    <name evidence="8" type="ORF">PG997_006370</name>
</gene>
<evidence type="ECO:0000313" key="8">
    <source>
        <dbReference type="EMBL" id="KAK8085099.1"/>
    </source>
</evidence>
<keyword evidence="3" id="KW-0547">Nucleotide-binding</keyword>
<evidence type="ECO:0000256" key="4">
    <source>
        <dbReference type="ARBA" id="ARBA00022777"/>
    </source>
</evidence>
<accession>A0ABR1WRT0</accession>
<keyword evidence="9" id="KW-1185">Reference proteome</keyword>
<dbReference type="InterPro" id="IPR000719">
    <property type="entry name" value="Prot_kinase_dom"/>
</dbReference>
<dbReference type="InterPro" id="IPR051175">
    <property type="entry name" value="CLK_kinases"/>
</dbReference>
<protein>
    <recommendedName>
        <fullName evidence="7">Protein kinase domain-containing protein</fullName>
    </recommendedName>
</protein>
<dbReference type="Proteomes" id="UP001433268">
    <property type="component" value="Unassembled WGS sequence"/>
</dbReference>
<dbReference type="InterPro" id="IPR011009">
    <property type="entry name" value="Kinase-like_dom_sf"/>
</dbReference>
<evidence type="ECO:0000313" key="9">
    <source>
        <dbReference type="Proteomes" id="UP001433268"/>
    </source>
</evidence>
<dbReference type="SUPFAM" id="SSF56112">
    <property type="entry name" value="Protein kinase-like (PK-like)"/>
    <property type="match status" value="1"/>
</dbReference>
<keyword evidence="4" id="KW-0418">Kinase</keyword>
<dbReference type="Pfam" id="PF00069">
    <property type="entry name" value="Pkinase"/>
    <property type="match status" value="1"/>
</dbReference>
<dbReference type="Gene3D" id="3.30.200.20">
    <property type="entry name" value="Phosphorylase Kinase, domain 1"/>
    <property type="match status" value="1"/>
</dbReference>
<evidence type="ECO:0000256" key="5">
    <source>
        <dbReference type="ARBA" id="ARBA00022840"/>
    </source>
</evidence>
<feature type="region of interest" description="Disordered" evidence="6">
    <location>
        <begin position="378"/>
        <end position="414"/>
    </location>
</feature>
<evidence type="ECO:0000256" key="6">
    <source>
        <dbReference type="SAM" id="MobiDB-lite"/>
    </source>
</evidence>
<proteinExistence type="predicted"/>
<keyword evidence="2" id="KW-0808">Transferase</keyword>
<dbReference type="PROSITE" id="PS50011">
    <property type="entry name" value="PROTEIN_KINASE_DOM"/>
    <property type="match status" value="1"/>
</dbReference>
<reference evidence="8 9" key="1">
    <citation type="submission" date="2023-01" db="EMBL/GenBank/DDBJ databases">
        <title>Analysis of 21 Apiospora genomes using comparative genomics revels a genus with tremendous synthesis potential of carbohydrate active enzymes and secondary metabolites.</title>
        <authorList>
            <person name="Sorensen T."/>
        </authorList>
    </citation>
    <scope>NUCLEOTIDE SEQUENCE [LARGE SCALE GENOMIC DNA]</scope>
    <source>
        <strain evidence="8 9">CBS 114990</strain>
    </source>
</reference>
<keyword evidence="1" id="KW-0723">Serine/threonine-protein kinase</keyword>
<sequence>MFGDRLGQRGRYEVANKLGWGYRSTVWLCKDSEIDSWRAVKVLQAEDSTDDNTELKIFKLLENIDRDELELNHIGLPESYFWQDGPNGKHLCFVSKLVASMLSIPPSGYGLHSPTLLTDLCFQLALAVKYLHDKGICHGDIRIENIAMRLDDSVEKLSQHELEQHIGGALEFSEVERLSGRPAYPHAPDYTMHSAPTLQLESHFRTGKLVLIDFGLSYETSKLPPEQMSYRSNAAPELLFRRSPRGPATDLWALACVMLQLRTSWPLVRENAGWRWVLEDMEWRWGPLPEIYKEDVSDKLKLHDSYSVDANRKTHWRPGDPLSIPITLDIYQKTKDDWSHRMYTIQGYLSRAEQMFKHHLKEGREFTFYDGSSDYYSSDDDNGPVKKKRKTSRSSASPAGEEATESSRVAEPTKSLNGAFISPVAAKTAGLSESEGHEINNDLQRAIEKGLPYKKGNFPDSSNPCICDWDRDRGRRIGIGEACKAEQHWKGDPEQLVVWQMSKNERRVFGDLLEGIFKYDPKERLAADQVINHRWFKGRREALKE</sequence>